<dbReference type="InterPro" id="IPR016181">
    <property type="entry name" value="Acyl_CoA_acyltransferase"/>
</dbReference>
<evidence type="ECO:0000313" key="2">
    <source>
        <dbReference type="EMBL" id="KAF3060818.1"/>
    </source>
</evidence>
<dbReference type="InterPro" id="IPR051822">
    <property type="entry name" value="Glycosyl_Hydrolase_84"/>
</dbReference>
<feature type="domain" description="N-acetyltransferase" evidence="1">
    <location>
        <begin position="32"/>
        <end position="182"/>
    </location>
</feature>
<evidence type="ECO:0000259" key="1">
    <source>
        <dbReference type="PROSITE" id="PS51186"/>
    </source>
</evidence>
<dbReference type="Pfam" id="PF13508">
    <property type="entry name" value="Acetyltransf_7"/>
    <property type="match status" value="1"/>
</dbReference>
<dbReference type="EMBL" id="QLNT01000022">
    <property type="protein sequence ID" value="KAF3060818.1"/>
    <property type="molecule type" value="Genomic_DNA"/>
</dbReference>
<reference evidence="2 3" key="1">
    <citation type="submission" date="2018-06" db="EMBL/GenBank/DDBJ databases">
        <title>Genome analysis of cellulolytic fungus Trichoderma lentiforme CFAM-422.</title>
        <authorList>
            <person name="Steindorff A.S."/>
            <person name="Formighieri E.F."/>
            <person name="Midorikawa G.E.O."/>
            <person name="Tamietti M.S."/>
            <person name="Ramos E.Z."/>
            <person name="Silva A.S."/>
            <person name="Bon E.P.S."/>
            <person name="Mendes T.D."/>
            <person name="Damaso M.C.T."/>
            <person name="Favaro L.C.L."/>
        </authorList>
    </citation>
    <scope>NUCLEOTIDE SEQUENCE [LARGE SCALE GENOMIC DNA]</scope>
    <source>
        <strain evidence="2 3">CFAM-422</strain>
    </source>
</reference>
<accession>A0A9P4X764</accession>
<dbReference type="CDD" id="cd04301">
    <property type="entry name" value="NAT_SF"/>
    <property type="match status" value="1"/>
</dbReference>
<proteinExistence type="predicted"/>
<sequence length="197" mass="22203">MISIAPFIWATPYIHLHPDYCFILDSGNGTAVGYIIGTPNNEQFLAKYHAEYLPTLDSVKLPKPSMDRPAKWVGEELPTAMLQLLHSPGEALHYKALPQLVEQYPAHLHINLLPDYQQKGYGKLLMHRFLEKLNAERTKGVHLVLAADNINADKFYEKTGFKEYLLGGIDDEQTGEASLDGEQTSWVIRVKDLDLAT</sequence>
<dbReference type="SUPFAM" id="SSF55729">
    <property type="entry name" value="Acyl-CoA N-acyltransferases (Nat)"/>
    <property type="match status" value="1"/>
</dbReference>
<dbReference type="AlphaFoldDB" id="A0A9P4X764"/>
<protein>
    <submittedName>
        <fullName evidence="2">Acetyltransferase OgpAT</fullName>
    </submittedName>
</protein>
<keyword evidence="3" id="KW-1185">Reference proteome</keyword>
<dbReference type="PANTHER" id="PTHR13170">
    <property type="entry name" value="O-GLCNACASE"/>
    <property type="match status" value="1"/>
</dbReference>
<gene>
    <name evidence="2" type="ORF">CFAM422_010822</name>
</gene>
<evidence type="ECO:0000313" key="3">
    <source>
        <dbReference type="Proteomes" id="UP000801864"/>
    </source>
</evidence>
<dbReference type="Proteomes" id="UP000801864">
    <property type="component" value="Unassembled WGS sequence"/>
</dbReference>
<dbReference type="PANTHER" id="PTHR13170:SF16">
    <property type="entry name" value="PROTEIN O-GLCNACASE"/>
    <property type="match status" value="1"/>
</dbReference>
<dbReference type="PROSITE" id="PS51186">
    <property type="entry name" value="GNAT"/>
    <property type="match status" value="1"/>
</dbReference>
<comment type="caution">
    <text evidence="2">The sequence shown here is derived from an EMBL/GenBank/DDBJ whole genome shotgun (WGS) entry which is preliminary data.</text>
</comment>
<dbReference type="InterPro" id="IPR000182">
    <property type="entry name" value="GNAT_dom"/>
</dbReference>
<name>A0A9P4X764_9HYPO</name>
<dbReference type="GO" id="GO:0016747">
    <property type="term" value="F:acyltransferase activity, transferring groups other than amino-acyl groups"/>
    <property type="evidence" value="ECO:0007669"/>
    <property type="project" value="InterPro"/>
</dbReference>
<organism evidence="2 3">
    <name type="scientific">Trichoderma lentiforme</name>
    <dbReference type="NCBI Taxonomy" id="1567552"/>
    <lineage>
        <taxon>Eukaryota</taxon>
        <taxon>Fungi</taxon>
        <taxon>Dikarya</taxon>
        <taxon>Ascomycota</taxon>
        <taxon>Pezizomycotina</taxon>
        <taxon>Sordariomycetes</taxon>
        <taxon>Hypocreomycetidae</taxon>
        <taxon>Hypocreales</taxon>
        <taxon>Hypocreaceae</taxon>
        <taxon>Trichoderma</taxon>
    </lineage>
</organism>
<dbReference type="Gene3D" id="3.40.630.30">
    <property type="match status" value="1"/>
</dbReference>